<dbReference type="PANTHER" id="PTHR31286:SF179">
    <property type="entry name" value="RNASE H TYPE-1 DOMAIN-CONTAINING PROTEIN"/>
    <property type="match status" value="1"/>
</dbReference>
<proteinExistence type="predicted"/>
<dbReference type="PANTHER" id="PTHR31286">
    <property type="entry name" value="GLYCINE-RICH CELL WALL STRUCTURAL PROTEIN 1.8-LIKE"/>
    <property type="match status" value="1"/>
</dbReference>
<name>A0ABM4VCI6_COFAR</name>
<evidence type="ECO:0000313" key="2">
    <source>
        <dbReference type="Proteomes" id="UP001652660"/>
    </source>
</evidence>
<organism evidence="2 3">
    <name type="scientific">Coffea arabica</name>
    <name type="common">Arabian coffee</name>
    <dbReference type="NCBI Taxonomy" id="13443"/>
    <lineage>
        <taxon>Eukaryota</taxon>
        <taxon>Viridiplantae</taxon>
        <taxon>Streptophyta</taxon>
        <taxon>Embryophyta</taxon>
        <taxon>Tracheophyta</taxon>
        <taxon>Spermatophyta</taxon>
        <taxon>Magnoliopsida</taxon>
        <taxon>eudicotyledons</taxon>
        <taxon>Gunneridae</taxon>
        <taxon>Pentapetalae</taxon>
        <taxon>asterids</taxon>
        <taxon>lamiids</taxon>
        <taxon>Gentianales</taxon>
        <taxon>Rubiaceae</taxon>
        <taxon>Ixoroideae</taxon>
        <taxon>Gardenieae complex</taxon>
        <taxon>Bertiereae - Coffeeae clade</taxon>
        <taxon>Coffeeae</taxon>
        <taxon>Coffea</taxon>
    </lineage>
</organism>
<dbReference type="InterPro" id="IPR040256">
    <property type="entry name" value="At4g02000-like"/>
</dbReference>
<protein>
    <recommendedName>
        <fullName evidence="1">DUF4283 domain-containing protein</fullName>
    </recommendedName>
</protein>
<sequence length="230" mass="26163">MEATAALQQIAGRQSTSPTFSKKSFSELFSTFVSDQPLFKVKAIRSSHRGEPTITFAQADLEVLSALFTFALVGKFSKGRAVMDVIWKFFLSLDLKETVSVGLLDSRHVLIRLGNEMDFHRIWSRGNWYIHGVLMRVLKWSPAFHVDREPSVVLVWFQLPKLMIHYFAKECLFQIVSCIGKPLFMDSATASGVRLSVARVCVEIDLLQTLPVRIWIANREHGGFWQQLIS</sequence>
<reference evidence="3" key="1">
    <citation type="submission" date="2025-08" db="UniProtKB">
        <authorList>
            <consortium name="RefSeq"/>
        </authorList>
    </citation>
    <scope>IDENTIFICATION</scope>
    <source>
        <tissue evidence="3">Leaves</tissue>
    </source>
</reference>
<dbReference type="InterPro" id="IPR025558">
    <property type="entry name" value="DUF4283"/>
</dbReference>
<feature type="domain" description="DUF4283" evidence="1">
    <location>
        <begin position="68"/>
        <end position="146"/>
    </location>
</feature>
<gene>
    <name evidence="3" type="primary">LOC140012814</name>
</gene>
<evidence type="ECO:0000259" key="1">
    <source>
        <dbReference type="Pfam" id="PF14111"/>
    </source>
</evidence>
<evidence type="ECO:0000313" key="3">
    <source>
        <dbReference type="RefSeq" id="XP_071917232.1"/>
    </source>
</evidence>
<dbReference type="GeneID" id="140012814"/>
<dbReference type="Proteomes" id="UP001652660">
    <property type="component" value="Chromosome 8e"/>
</dbReference>
<dbReference type="RefSeq" id="XP_071917232.1">
    <property type="nucleotide sequence ID" value="XM_072061131.1"/>
</dbReference>
<keyword evidence="2" id="KW-1185">Reference proteome</keyword>
<dbReference type="Pfam" id="PF14111">
    <property type="entry name" value="DUF4283"/>
    <property type="match status" value="1"/>
</dbReference>
<accession>A0ABM4VCI6</accession>